<evidence type="ECO:0000256" key="4">
    <source>
        <dbReference type="ARBA" id="ARBA00023180"/>
    </source>
</evidence>
<comment type="similarity">
    <text evidence="5">Belongs to the salp15 family.</text>
</comment>
<keyword evidence="2" id="KW-0964">Secreted</keyword>
<feature type="signal peptide" evidence="6">
    <location>
        <begin position="1"/>
        <end position="18"/>
    </location>
</feature>
<reference evidence="7" key="1">
    <citation type="submission" date="2019-12" db="EMBL/GenBank/DDBJ databases">
        <title>An insight into the sialome of adult female Ixodes ricinus ticks feeding for 6 days.</title>
        <authorList>
            <person name="Perner J."/>
            <person name="Ribeiro J.M.C."/>
        </authorList>
    </citation>
    <scope>NUCLEOTIDE SEQUENCE</scope>
    <source>
        <strain evidence="7">Semi-engorged</strain>
        <tissue evidence="7">Salivary glands</tissue>
    </source>
</reference>
<dbReference type="GO" id="GO:0005576">
    <property type="term" value="C:extracellular region"/>
    <property type="evidence" value="ECO:0007669"/>
    <property type="project" value="UniProtKB-SubCell"/>
</dbReference>
<dbReference type="InterPro" id="IPR021971">
    <property type="entry name" value="Salp15"/>
</dbReference>
<evidence type="ECO:0000256" key="5">
    <source>
        <dbReference type="ARBA" id="ARBA00034321"/>
    </source>
</evidence>
<evidence type="ECO:0000313" key="7">
    <source>
        <dbReference type="EMBL" id="MXU90452.1"/>
    </source>
</evidence>
<dbReference type="Pfam" id="PF12115">
    <property type="entry name" value="Salp15"/>
    <property type="match status" value="1"/>
</dbReference>
<dbReference type="EMBL" id="GIFC01008369">
    <property type="protein sequence ID" value="MXU90452.1"/>
    <property type="molecule type" value="Transcribed_RNA"/>
</dbReference>
<evidence type="ECO:0000256" key="3">
    <source>
        <dbReference type="ARBA" id="ARBA00022729"/>
    </source>
</evidence>
<accession>A0A6B0UL98</accession>
<comment type="subcellular location">
    <subcellularLocation>
        <location evidence="1">Secreted</location>
    </subcellularLocation>
</comment>
<feature type="chain" id="PRO_5025406736" evidence="6">
    <location>
        <begin position="19"/>
        <end position="115"/>
    </location>
</feature>
<name>A0A6B0UL98_IXORI</name>
<protein>
    <submittedName>
        <fullName evidence="7">Putative salivary secreted protein</fullName>
    </submittedName>
</protein>
<proteinExistence type="inferred from homology"/>
<keyword evidence="3 6" id="KW-0732">Signal</keyword>
<organism evidence="7">
    <name type="scientific">Ixodes ricinus</name>
    <name type="common">Common tick</name>
    <name type="synonym">Acarus ricinus</name>
    <dbReference type="NCBI Taxonomy" id="34613"/>
    <lineage>
        <taxon>Eukaryota</taxon>
        <taxon>Metazoa</taxon>
        <taxon>Ecdysozoa</taxon>
        <taxon>Arthropoda</taxon>
        <taxon>Chelicerata</taxon>
        <taxon>Arachnida</taxon>
        <taxon>Acari</taxon>
        <taxon>Parasitiformes</taxon>
        <taxon>Ixodida</taxon>
        <taxon>Ixodoidea</taxon>
        <taxon>Ixodidae</taxon>
        <taxon>Ixodinae</taxon>
        <taxon>Ixodes</taxon>
    </lineage>
</organism>
<evidence type="ECO:0000256" key="6">
    <source>
        <dbReference type="SAM" id="SignalP"/>
    </source>
</evidence>
<evidence type="ECO:0000256" key="1">
    <source>
        <dbReference type="ARBA" id="ARBA00004613"/>
    </source>
</evidence>
<dbReference type="AlphaFoldDB" id="A0A6B0UL98"/>
<keyword evidence="4" id="KW-0325">Glycoprotein</keyword>
<sequence>MQLTLFIVIVTFAAHLSCEEQSASRPAIFADMKDLPPACKDNLKKQIEDKCEGNPYQPELLEFTGCRLTCGYENDNIFTRLTARRTFFLKDGTPCGHNKVCKKGFCDDICKMTFV</sequence>
<evidence type="ECO:0000256" key="2">
    <source>
        <dbReference type="ARBA" id="ARBA00022525"/>
    </source>
</evidence>